<keyword evidence="5" id="KW-1185">Reference proteome</keyword>
<feature type="transmembrane region" description="Helical" evidence="2">
    <location>
        <begin position="253"/>
        <end position="273"/>
    </location>
</feature>
<dbReference type="Pfam" id="PF00892">
    <property type="entry name" value="EamA"/>
    <property type="match status" value="2"/>
</dbReference>
<keyword evidence="2" id="KW-0472">Membrane</keyword>
<organism evidence="4 5">
    <name type="scientific">Streptomyces ziwulingensis</name>
    <dbReference type="NCBI Taxonomy" id="1045501"/>
    <lineage>
        <taxon>Bacteria</taxon>
        <taxon>Bacillati</taxon>
        <taxon>Actinomycetota</taxon>
        <taxon>Actinomycetes</taxon>
        <taxon>Kitasatosporales</taxon>
        <taxon>Streptomycetaceae</taxon>
        <taxon>Streptomyces</taxon>
    </lineage>
</organism>
<evidence type="ECO:0000256" key="1">
    <source>
        <dbReference type="ARBA" id="ARBA00007362"/>
    </source>
</evidence>
<proteinExistence type="inferred from homology"/>
<feature type="domain" description="EamA" evidence="3">
    <location>
        <begin position="162"/>
        <end position="296"/>
    </location>
</feature>
<feature type="transmembrane region" description="Helical" evidence="2">
    <location>
        <begin position="40"/>
        <end position="58"/>
    </location>
</feature>
<protein>
    <recommendedName>
        <fullName evidence="3">EamA domain-containing protein</fullName>
    </recommendedName>
</protein>
<dbReference type="InterPro" id="IPR037185">
    <property type="entry name" value="EmrE-like"/>
</dbReference>
<dbReference type="PANTHER" id="PTHR22911">
    <property type="entry name" value="ACYL-MALONYL CONDENSING ENZYME-RELATED"/>
    <property type="match status" value="1"/>
</dbReference>
<evidence type="ECO:0000313" key="5">
    <source>
        <dbReference type="Proteomes" id="UP001501265"/>
    </source>
</evidence>
<evidence type="ECO:0000256" key="2">
    <source>
        <dbReference type="SAM" id="Phobius"/>
    </source>
</evidence>
<sequence>MRSRLDATSLLAVLLTVIAFSATAPLTAFATAPALTLALGRNALGLFTMGPVLLAIRRGELRGILRKERRLVRDRQRRAVLYSVLAGTALAVHFTTFMTGAKMTSVAMATAMVATQPVWQAAIATVQGTRLSRTAWLGLSVSVLGAVLASGADLRAGSAALVGDLLALAGAMALAGYTALSEQARPGLSTPLHSVLCSTVCAVELFVLCLATGTPVVVSTTETWIALLGLLLLPQLLGLFSLNFALGRAPATAVSVLLLLEAPAAAIIAWLWLGQLPGGIAYPGLLMIMIGVVAVVAGRTRDTGAVVPGVAGPLGHVPDLLHARTSTTPADDHSHLYDAAYDGRLDEVEAEIARRERRDIGAHGVRSPEAIGWIEVRADVARISGDSELAARLWTAAARFHADAPRSGPEAVRACLDRARLEWDNP</sequence>
<keyword evidence="2" id="KW-1133">Transmembrane helix</keyword>
<keyword evidence="2" id="KW-0812">Transmembrane</keyword>
<dbReference type="InterPro" id="IPR000620">
    <property type="entry name" value="EamA_dom"/>
</dbReference>
<feature type="transmembrane region" description="Helical" evidence="2">
    <location>
        <begin position="224"/>
        <end position="246"/>
    </location>
</feature>
<dbReference type="SUPFAM" id="SSF103481">
    <property type="entry name" value="Multidrug resistance efflux transporter EmrE"/>
    <property type="match status" value="1"/>
</dbReference>
<dbReference type="Proteomes" id="UP001501265">
    <property type="component" value="Unassembled WGS sequence"/>
</dbReference>
<evidence type="ECO:0000259" key="3">
    <source>
        <dbReference type="Pfam" id="PF00892"/>
    </source>
</evidence>
<evidence type="ECO:0000313" key="4">
    <source>
        <dbReference type="EMBL" id="GAA4788458.1"/>
    </source>
</evidence>
<feature type="transmembrane region" description="Helical" evidence="2">
    <location>
        <begin position="158"/>
        <end position="180"/>
    </location>
</feature>
<feature type="transmembrane region" description="Helical" evidence="2">
    <location>
        <begin position="79"/>
        <end position="97"/>
    </location>
</feature>
<comment type="caution">
    <text evidence="4">The sequence shown here is derived from an EMBL/GenBank/DDBJ whole genome shotgun (WGS) entry which is preliminary data.</text>
</comment>
<feature type="transmembrane region" description="Helical" evidence="2">
    <location>
        <begin position="279"/>
        <end position="298"/>
    </location>
</feature>
<accession>A0ABP9B067</accession>
<dbReference type="EMBL" id="BAABIG010000010">
    <property type="protein sequence ID" value="GAA4788458.1"/>
    <property type="molecule type" value="Genomic_DNA"/>
</dbReference>
<gene>
    <name evidence="4" type="ORF">GCM10023220_11270</name>
</gene>
<feature type="domain" description="EamA" evidence="3">
    <location>
        <begin position="10"/>
        <end position="150"/>
    </location>
</feature>
<name>A0ABP9B067_9ACTN</name>
<comment type="similarity">
    <text evidence="1">Belongs to the EamA transporter family.</text>
</comment>
<feature type="transmembrane region" description="Helical" evidence="2">
    <location>
        <begin position="192"/>
        <end position="218"/>
    </location>
</feature>
<dbReference type="RefSeq" id="WP_345617779.1">
    <property type="nucleotide sequence ID" value="NZ_BAABIG010000010.1"/>
</dbReference>
<dbReference type="PANTHER" id="PTHR22911:SF76">
    <property type="entry name" value="EAMA DOMAIN-CONTAINING PROTEIN"/>
    <property type="match status" value="1"/>
</dbReference>
<reference evidence="5" key="1">
    <citation type="journal article" date="2019" name="Int. J. Syst. Evol. Microbiol.">
        <title>The Global Catalogue of Microorganisms (GCM) 10K type strain sequencing project: providing services to taxonomists for standard genome sequencing and annotation.</title>
        <authorList>
            <consortium name="The Broad Institute Genomics Platform"/>
            <consortium name="The Broad Institute Genome Sequencing Center for Infectious Disease"/>
            <person name="Wu L."/>
            <person name="Ma J."/>
        </authorList>
    </citation>
    <scope>NUCLEOTIDE SEQUENCE [LARGE SCALE GENOMIC DNA]</scope>
    <source>
        <strain evidence="5">JCM 18081</strain>
    </source>
</reference>